<dbReference type="AlphaFoldDB" id="A0A6I3XDI1"/>
<feature type="transmembrane region" description="Helical" evidence="1">
    <location>
        <begin position="392"/>
        <end position="411"/>
    </location>
</feature>
<evidence type="ECO:0000313" key="2">
    <source>
        <dbReference type="EMBL" id="MUI14457.1"/>
    </source>
</evidence>
<reference evidence="2 3" key="1">
    <citation type="submission" date="2019-11" db="EMBL/GenBank/DDBJ databases">
        <title>Draft Genome Sequences of Six Type Strains of the Genus Massilia.</title>
        <authorList>
            <person name="Miess H."/>
            <person name="Frediansyah A."/>
            <person name="Goeker M."/>
            <person name="Gross H."/>
        </authorList>
    </citation>
    <scope>NUCLEOTIDE SEQUENCE [LARGE SCALE GENOMIC DNA]</scope>
    <source>
        <strain evidence="2 3">DSM 17513</strain>
    </source>
</reference>
<keyword evidence="1" id="KW-1133">Transmembrane helix</keyword>
<feature type="transmembrane region" description="Helical" evidence="1">
    <location>
        <begin position="16"/>
        <end position="35"/>
    </location>
</feature>
<dbReference type="Proteomes" id="UP000431684">
    <property type="component" value="Unassembled WGS sequence"/>
</dbReference>
<keyword evidence="3" id="KW-1185">Reference proteome</keyword>
<proteinExistence type="predicted"/>
<dbReference type="EMBL" id="WNWM01000002">
    <property type="protein sequence ID" value="MUI14457.1"/>
    <property type="molecule type" value="Genomic_DNA"/>
</dbReference>
<protein>
    <recommendedName>
        <fullName evidence="4">YfhO family protein</fullName>
    </recommendedName>
</protein>
<feature type="transmembrane region" description="Helical" evidence="1">
    <location>
        <begin position="352"/>
        <end position="371"/>
    </location>
</feature>
<evidence type="ECO:0008006" key="4">
    <source>
        <dbReference type="Google" id="ProtNLM"/>
    </source>
</evidence>
<organism evidence="2 3">
    <name type="scientific">Pseudoduganella dura</name>
    <dbReference type="NCBI Taxonomy" id="321982"/>
    <lineage>
        <taxon>Bacteria</taxon>
        <taxon>Pseudomonadati</taxon>
        <taxon>Pseudomonadota</taxon>
        <taxon>Betaproteobacteria</taxon>
        <taxon>Burkholderiales</taxon>
        <taxon>Oxalobacteraceae</taxon>
        <taxon>Telluria group</taxon>
        <taxon>Pseudoduganella</taxon>
    </lineage>
</organism>
<feature type="transmembrane region" description="Helical" evidence="1">
    <location>
        <begin position="159"/>
        <end position="182"/>
    </location>
</feature>
<feature type="transmembrane region" description="Helical" evidence="1">
    <location>
        <begin position="106"/>
        <end position="127"/>
    </location>
</feature>
<comment type="caution">
    <text evidence="2">The sequence shown here is derived from an EMBL/GenBank/DDBJ whole genome shotgun (WGS) entry which is preliminary data.</text>
</comment>
<gene>
    <name evidence="2" type="ORF">GJV26_18625</name>
</gene>
<keyword evidence="1" id="KW-0812">Transmembrane</keyword>
<feature type="transmembrane region" description="Helical" evidence="1">
    <location>
        <begin position="212"/>
        <end position="234"/>
    </location>
</feature>
<feature type="transmembrane region" description="Helical" evidence="1">
    <location>
        <begin position="320"/>
        <end position="340"/>
    </location>
</feature>
<sequence length="704" mass="77258">MRIVSKLNHAIQRAPNLATLVVALVVLAIFFRLQILNHFNYLSGDRYDGVIQVALLEHWFNVFTGWSNWRSPNYFYPYPNILGFNEGQFLYGAIYSIFRTLGIDGFLANELVNVAIKAIGFFGFIAAGRRILKLPLAWALLGAAIFTLSNNSFLQMSHAQLLSVAFAPVEAVLIYEAIGALLAHDARRLFRFGSIAGVFFAAWLITCLYTAWFFTLFAMVTLAVLLLTAGRPGLARLWQAIMANKLAIAGIAMVTGLALVPFVSVYTGGVSRQRAWSEILFYLPNLWDTVNVSTGNLLYGGVIEYLLAHCSRCHFGNGEMEAGLSPVLLALTGMCMFSIFRRKSAAGLAEKAALVSIAAASLILWVMALRIDGHSAWFLIYKFWPGGNGLRVVARIALLLALPATALAVWYLSRSSWPPLALLAIGTVLLAEQINTRPITTLDRRLMLERTSGIAAPPASCRAFFTTASPDTVEGDESFPVGALYPHNVDAMLIAEYVHLPTINGVASFHPADWNFGSPGSPDYLQRVKVFADAHKLEGLCQLDLKTRQWNSRPVFAATSERVAYWDLSNASEAIPADSLQGFSPAQTFGRWSEGKEASFKYTLPDSAGNGDLTLQIVLITALVNDRHSQRMLVSVNGGEKHEFVFKTTARANAELRLPAAREGVIRMEFPDAISPKELGINADTRPLAAGIKSFEIRRAIKAE</sequence>
<name>A0A6I3XDI1_9BURK</name>
<dbReference type="RefSeq" id="WP_155710148.1">
    <property type="nucleotide sequence ID" value="NZ_BMWU01000036.1"/>
</dbReference>
<feature type="transmembrane region" description="Helical" evidence="1">
    <location>
        <begin position="246"/>
        <end position="266"/>
    </location>
</feature>
<evidence type="ECO:0000256" key="1">
    <source>
        <dbReference type="SAM" id="Phobius"/>
    </source>
</evidence>
<feature type="transmembrane region" description="Helical" evidence="1">
    <location>
        <begin position="134"/>
        <end position="153"/>
    </location>
</feature>
<dbReference type="OrthoDB" id="9767863at2"/>
<keyword evidence="1" id="KW-0472">Membrane</keyword>
<accession>A0A6I3XDI1</accession>
<evidence type="ECO:0000313" key="3">
    <source>
        <dbReference type="Proteomes" id="UP000431684"/>
    </source>
</evidence>